<gene>
    <name evidence="2" type="ORF">B7C42_08138</name>
</gene>
<dbReference type="Proteomes" id="UP000215506">
    <property type="component" value="Unassembled WGS sequence"/>
</dbReference>
<name>A0A231GT42_9NOCA</name>
<feature type="domain" description="DUF7172" evidence="1">
    <location>
        <begin position="2"/>
        <end position="200"/>
    </location>
</feature>
<dbReference type="AlphaFoldDB" id="A0A231GT42"/>
<evidence type="ECO:0000313" key="2">
    <source>
        <dbReference type="EMBL" id="OXR39786.1"/>
    </source>
</evidence>
<comment type="caution">
    <text evidence="2">The sequence shown here is derived from an EMBL/GenBank/DDBJ whole genome shotgun (WGS) entry which is preliminary data.</text>
</comment>
<evidence type="ECO:0000313" key="3">
    <source>
        <dbReference type="Proteomes" id="UP000215506"/>
    </source>
</evidence>
<dbReference type="RefSeq" id="WP_039782119.1">
    <property type="nucleotide sequence ID" value="NZ_JAAXOR010000007.1"/>
</dbReference>
<reference evidence="2 3" key="1">
    <citation type="submission" date="2017-07" db="EMBL/GenBank/DDBJ databases">
        <title>First draft Genome Sequence of Nocardia cerradoensis isolated from human infection.</title>
        <authorList>
            <person name="Carrasco G."/>
        </authorList>
    </citation>
    <scope>NUCLEOTIDE SEQUENCE [LARGE SCALE GENOMIC DNA]</scope>
    <source>
        <strain evidence="2 3">CNM20130759</strain>
    </source>
</reference>
<sequence>MPKVCTSRNLSITSGVLGIAKWSAPRLVAQQTATSIGDGTISSAGLTSQPGRLMIDTSVSWTSDSPLASVMRLQVIRKYRTLIASNPNAVQIWDSWNVGIDRSAVTPDSYNLVNSLTTLSWDMGTDQASQPFYARIHQHYPASASEEWYDLPAGSSIQIKYRAYCWTPPPWSNNASANNPLHEAWARGVTLRLWAFPTLDEAVR</sequence>
<dbReference type="EMBL" id="NGAF01000065">
    <property type="protein sequence ID" value="OXR39786.1"/>
    <property type="molecule type" value="Genomic_DNA"/>
</dbReference>
<evidence type="ECO:0000259" key="1">
    <source>
        <dbReference type="Pfam" id="PF23787"/>
    </source>
</evidence>
<dbReference type="Pfam" id="PF23787">
    <property type="entry name" value="DUF7172"/>
    <property type="match status" value="1"/>
</dbReference>
<organism evidence="2 3">
    <name type="scientific">Nocardia cerradoensis</name>
    <dbReference type="NCBI Taxonomy" id="85688"/>
    <lineage>
        <taxon>Bacteria</taxon>
        <taxon>Bacillati</taxon>
        <taxon>Actinomycetota</taxon>
        <taxon>Actinomycetes</taxon>
        <taxon>Mycobacteriales</taxon>
        <taxon>Nocardiaceae</taxon>
        <taxon>Nocardia</taxon>
    </lineage>
</organism>
<proteinExistence type="predicted"/>
<accession>A0A231GT42</accession>
<protein>
    <recommendedName>
        <fullName evidence="1">DUF7172 domain-containing protein</fullName>
    </recommendedName>
</protein>
<dbReference type="InterPro" id="IPR055596">
    <property type="entry name" value="DUF7172"/>
</dbReference>
<keyword evidence="3" id="KW-1185">Reference proteome</keyword>